<keyword evidence="1" id="KW-1133">Transmembrane helix</keyword>
<comment type="caution">
    <text evidence="4">The sequence shown here is derived from an EMBL/GenBank/DDBJ whole genome shotgun (WGS) entry which is preliminary data.</text>
</comment>
<dbReference type="Gene3D" id="2.60.120.1440">
    <property type="match status" value="1"/>
</dbReference>
<keyword evidence="1" id="KW-0812">Transmembrane</keyword>
<organism evidence="4 5">
    <name type="scientific">Draconibacterium aestuarii</name>
    <dbReference type="NCBI Taxonomy" id="2998507"/>
    <lineage>
        <taxon>Bacteria</taxon>
        <taxon>Pseudomonadati</taxon>
        <taxon>Bacteroidota</taxon>
        <taxon>Bacteroidia</taxon>
        <taxon>Marinilabiliales</taxon>
        <taxon>Prolixibacteraceae</taxon>
        <taxon>Draconibacterium</taxon>
    </lineage>
</organism>
<reference evidence="4" key="1">
    <citation type="submission" date="2022-11" db="EMBL/GenBank/DDBJ databases">
        <title>Marilongibacter aestuarii gen. nov., sp. nov., isolated from tidal flat sediment.</title>
        <authorList>
            <person name="Jiayan W."/>
        </authorList>
    </citation>
    <scope>NUCLEOTIDE SEQUENCE</scope>
    <source>
        <strain evidence="4">Z1-6</strain>
    </source>
</reference>
<evidence type="ECO:0000313" key="4">
    <source>
        <dbReference type="EMBL" id="MCY1721871.1"/>
    </source>
</evidence>
<dbReference type="EMBL" id="JAPOHD010000029">
    <property type="protein sequence ID" value="MCY1721871.1"/>
    <property type="molecule type" value="Genomic_DNA"/>
</dbReference>
<dbReference type="Proteomes" id="UP001145087">
    <property type="component" value="Unassembled WGS sequence"/>
</dbReference>
<dbReference type="Pfam" id="PF16344">
    <property type="entry name" value="FecR_C"/>
    <property type="match status" value="1"/>
</dbReference>
<protein>
    <submittedName>
        <fullName evidence="4">FecR domain-containing protein</fullName>
    </submittedName>
</protein>
<feature type="domain" description="FecR protein" evidence="2">
    <location>
        <begin position="138"/>
        <end position="226"/>
    </location>
</feature>
<keyword evidence="5" id="KW-1185">Reference proteome</keyword>
<dbReference type="AlphaFoldDB" id="A0A9X3FAV7"/>
<dbReference type="PANTHER" id="PTHR30273">
    <property type="entry name" value="PERIPLASMIC SIGNAL SENSOR AND SIGMA FACTOR ACTIVATOR FECR-RELATED"/>
    <property type="match status" value="1"/>
</dbReference>
<name>A0A9X3FAV7_9BACT</name>
<dbReference type="Pfam" id="PF04773">
    <property type="entry name" value="FecR"/>
    <property type="match status" value="1"/>
</dbReference>
<dbReference type="InterPro" id="IPR012373">
    <property type="entry name" value="Ferrdict_sens_TM"/>
</dbReference>
<sequence length="350" mass="40105">MKKKENIEKFDWELLAKQVSDESNSQEKLKVKDWLSQSDNNRKKLEQTKKMLNKIDTYYQAKKFNTNLAWINVHAQISPSKEKSIQHKKKRKEAIAQFYKYAAIVVVALLLGSIGYLIGFRNQNPAVYNEIISAENQVLKEYVLPDGSVVALNSNSKLLFPRKFKGNIREVTIIGEAFFDVKPNPEKPFLINAGDAQIKVLGTSFNVCAYPGTETIEVTVKTGKVQVISKHTDLITENREVFLTPGEKGTLFSENHLLEKSVNTDPNFLAWKTHDLIFNEVPLIEVVRSLEKAYHIEIDLKEPELNDLLYEGHFDQKPIDFVLDVIRLTFNLDLSVDNELYTLSSRTNKQ</sequence>
<dbReference type="PANTHER" id="PTHR30273:SF2">
    <property type="entry name" value="PROTEIN FECR"/>
    <property type="match status" value="1"/>
</dbReference>
<dbReference type="RefSeq" id="WP_343334200.1">
    <property type="nucleotide sequence ID" value="NZ_JAPOHD010000029.1"/>
</dbReference>
<dbReference type="InterPro" id="IPR006860">
    <property type="entry name" value="FecR"/>
</dbReference>
<evidence type="ECO:0000313" key="5">
    <source>
        <dbReference type="Proteomes" id="UP001145087"/>
    </source>
</evidence>
<keyword evidence="1" id="KW-0472">Membrane</keyword>
<proteinExistence type="predicted"/>
<feature type="transmembrane region" description="Helical" evidence="1">
    <location>
        <begin position="98"/>
        <end position="119"/>
    </location>
</feature>
<feature type="domain" description="Protein FecR C-terminal" evidence="3">
    <location>
        <begin position="276"/>
        <end position="339"/>
    </location>
</feature>
<dbReference type="GO" id="GO:0016989">
    <property type="term" value="F:sigma factor antagonist activity"/>
    <property type="evidence" value="ECO:0007669"/>
    <property type="project" value="TreeGrafter"/>
</dbReference>
<dbReference type="PIRSF" id="PIRSF018266">
    <property type="entry name" value="FecR"/>
    <property type="match status" value="1"/>
</dbReference>
<accession>A0A9X3FAV7</accession>
<evidence type="ECO:0000259" key="3">
    <source>
        <dbReference type="Pfam" id="PF16344"/>
    </source>
</evidence>
<evidence type="ECO:0000256" key="1">
    <source>
        <dbReference type="SAM" id="Phobius"/>
    </source>
</evidence>
<gene>
    <name evidence="4" type="ORF">OU798_16070</name>
</gene>
<evidence type="ECO:0000259" key="2">
    <source>
        <dbReference type="Pfam" id="PF04773"/>
    </source>
</evidence>
<dbReference type="Gene3D" id="3.55.50.30">
    <property type="match status" value="1"/>
</dbReference>
<dbReference type="InterPro" id="IPR032508">
    <property type="entry name" value="FecR_C"/>
</dbReference>